<comment type="subunit">
    <text evidence="14">Homotetramer.</text>
</comment>
<keyword evidence="16" id="KW-1185">Reference proteome</keyword>
<dbReference type="Gene3D" id="3.30.360.10">
    <property type="entry name" value="Dihydrodipicolinate Reductase, domain 2"/>
    <property type="match status" value="1"/>
</dbReference>
<evidence type="ECO:0000256" key="11">
    <source>
        <dbReference type="ARBA" id="ARBA00038983"/>
    </source>
</evidence>
<evidence type="ECO:0000313" key="15">
    <source>
        <dbReference type="EMBL" id="QEL12201.1"/>
    </source>
</evidence>
<dbReference type="InterPro" id="IPR022663">
    <property type="entry name" value="DapB_C"/>
</dbReference>
<dbReference type="GO" id="GO:0016726">
    <property type="term" value="F:oxidoreductase activity, acting on CH or CH2 groups, NAD or NADP as acceptor"/>
    <property type="evidence" value="ECO:0007669"/>
    <property type="project" value="UniProtKB-UniRule"/>
</dbReference>
<keyword evidence="5 14" id="KW-0521">NADP</keyword>
<dbReference type="InterPro" id="IPR023940">
    <property type="entry name" value="DHDPR_bac"/>
</dbReference>
<dbReference type="Proteomes" id="UP000322553">
    <property type="component" value="Chromosome"/>
</dbReference>
<keyword evidence="7 14" id="KW-0560">Oxidoreductase</keyword>
<dbReference type="FunFam" id="3.30.360.10:FF:000004">
    <property type="entry name" value="4-hydroxy-tetrahydrodipicolinate reductase"/>
    <property type="match status" value="1"/>
</dbReference>
<evidence type="ECO:0000256" key="10">
    <source>
        <dbReference type="ARBA" id="ARBA00037922"/>
    </source>
</evidence>
<dbReference type="PIRSF" id="PIRSF000161">
    <property type="entry name" value="DHPR"/>
    <property type="match status" value="1"/>
</dbReference>
<dbReference type="HAMAP" id="MF_00102">
    <property type="entry name" value="DapB"/>
    <property type="match status" value="1"/>
</dbReference>
<evidence type="ECO:0000256" key="3">
    <source>
        <dbReference type="ARBA" id="ARBA00022490"/>
    </source>
</evidence>
<dbReference type="FunFam" id="3.40.50.720:FF:000048">
    <property type="entry name" value="4-hydroxy-tetrahydrodipicolinate reductase"/>
    <property type="match status" value="1"/>
</dbReference>
<evidence type="ECO:0000256" key="5">
    <source>
        <dbReference type="ARBA" id="ARBA00022857"/>
    </source>
</evidence>
<dbReference type="GO" id="GO:0050661">
    <property type="term" value="F:NADP binding"/>
    <property type="evidence" value="ECO:0007669"/>
    <property type="project" value="UniProtKB-UniRule"/>
</dbReference>
<organism evidence="15 16">
    <name type="scientific">Kushneria phosphatilytica</name>
    <dbReference type="NCBI Taxonomy" id="657387"/>
    <lineage>
        <taxon>Bacteria</taxon>
        <taxon>Pseudomonadati</taxon>
        <taxon>Pseudomonadota</taxon>
        <taxon>Gammaproteobacteria</taxon>
        <taxon>Oceanospirillales</taxon>
        <taxon>Halomonadaceae</taxon>
        <taxon>Kushneria</taxon>
    </lineage>
</organism>
<feature type="active site" description="Proton donor/acceptor" evidence="14">
    <location>
        <position position="156"/>
    </location>
</feature>
<dbReference type="PANTHER" id="PTHR20836:SF0">
    <property type="entry name" value="4-HYDROXY-TETRAHYDRODIPICOLINATE REDUCTASE 1, CHLOROPLASTIC-RELATED"/>
    <property type="match status" value="1"/>
</dbReference>
<name>A0A1S1NWA8_9GAMM</name>
<evidence type="ECO:0000313" key="16">
    <source>
        <dbReference type="Proteomes" id="UP000322553"/>
    </source>
</evidence>
<dbReference type="GO" id="GO:0009089">
    <property type="term" value="P:lysine biosynthetic process via diaminopimelate"/>
    <property type="evidence" value="ECO:0007669"/>
    <property type="project" value="UniProtKB-UniRule"/>
</dbReference>
<dbReference type="UniPathway" id="UPA00034">
    <property type="reaction ID" value="UER00018"/>
</dbReference>
<keyword evidence="8 14" id="KW-0520">NAD</keyword>
<dbReference type="InterPro" id="IPR000846">
    <property type="entry name" value="DapB_N"/>
</dbReference>
<dbReference type="InterPro" id="IPR036291">
    <property type="entry name" value="NAD(P)-bd_dom_sf"/>
</dbReference>
<proteinExistence type="inferred from homology"/>
<dbReference type="KEGG" id="kuy:FY550_14365"/>
<evidence type="ECO:0000256" key="8">
    <source>
        <dbReference type="ARBA" id="ARBA00023027"/>
    </source>
</evidence>
<reference evidence="15 16" key="1">
    <citation type="submission" date="2019-08" db="EMBL/GenBank/DDBJ databases">
        <title>Complete genome sequence of Kushneria sp. YCWA18, a halophilic phosphate-solubilizing bacterium isolated from Daqiao saltern in China.</title>
        <authorList>
            <person name="Du G.-X."/>
            <person name="Qu L.-Y."/>
        </authorList>
    </citation>
    <scope>NUCLEOTIDE SEQUENCE [LARGE SCALE GENOMIC DNA]</scope>
    <source>
        <strain evidence="15 16">YCWA18</strain>
    </source>
</reference>
<gene>
    <name evidence="14 15" type="primary">dapB</name>
    <name evidence="15" type="ORF">FY550_14365</name>
</gene>
<evidence type="ECO:0000256" key="7">
    <source>
        <dbReference type="ARBA" id="ARBA00023002"/>
    </source>
</evidence>
<evidence type="ECO:0000256" key="14">
    <source>
        <dbReference type="HAMAP-Rule" id="MF_00102"/>
    </source>
</evidence>
<accession>A0A1S1NWA8</accession>
<dbReference type="RefSeq" id="WP_070978134.1">
    <property type="nucleotide sequence ID" value="NZ_CP043420.1"/>
</dbReference>
<protein>
    <recommendedName>
        <fullName evidence="11 14">4-hydroxy-tetrahydrodipicolinate reductase</fullName>
        <shortName evidence="14">HTPA reductase</shortName>
        <ecNumber evidence="11 14">1.17.1.8</ecNumber>
    </recommendedName>
</protein>
<dbReference type="PANTHER" id="PTHR20836">
    <property type="entry name" value="DIHYDRODIPICOLINATE REDUCTASE"/>
    <property type="match status" value="1"/>
</dbReference>
<comment type="caution">
    <text evidence="14">Was originally thought to be a dihydrodipicolinate reductase (DHDPR), catalyzing the conversion of dihydrodipicolinate to tetrahydrodipicolinate. However, it was shown in E.coli that the substrate of the enzymatic reaction is not dihydrodipicolinate (DHDP) but in fact (2S,4S)-4-hydroxy-2,3,4,5-tetrahydrodipicolinic acid (HTPA), the product released by the DapA-catalyzed reaction.</text>
</comment>
<dbReference type="NCBIfam" id="TIGR00036">
    <property type="entry name" value="dapB"/>
    <property type="match status" value="1"/>
</dbReference>
<dbReference type="EMBL" id="CP043420">
    <property type="protein sequence ID" value="QEL12201.1"/>
    <property type="molecule type" value="Genomic_DNA"/>
</dbReference>
<keyword evidence="4 14" id="KW-0028">Amino-acid biosynthesis</keyword>
<sequence>MTRIAVMGATGRMGRILVEAAQRSEQAELSGGVVRPESSLAGADIGEVIGLGRASVALSTSVEAIIDDFDVLIDFTTPDVTMNNLALCARHGKRMVIGTTGFNEEQLAELDGYADQLPFVFAANMSTGINLATNLLKTAARALGDAGFDIEIIEAHHRHKVDAPSGTALMLGQAMAESLGRDLKRDGVFERYGQIGARSDREIGFSTIRGGDIVGEHTVMFAGDGERIEITHKASSRLTFGNGAVRAAQWLMDQTPGRYDMQDVLGLKG</sequence>
<dbReference type="STRING" id="657387.BH688_07855"/>
<feature type="binding site" evidence="14">
    <location>
        <begin position="98"/>
        <end position="100"/>
    </location>
    <ligand>
        <name>NAD(+)</name>
        <dbReference type="ChEBI" id="CHEBI:57540"/>
    </ligand>
</feature>
<comment type="pathway">
    <text evidence="10 14">Amino-acid biosynthesis; L-lysine biosynthesis via DAP pathway; (S)-tetrahydrodipicolinate from L-aspartate: step 4/4.</text>
</comment>
<keyword evidence="6 14" id="KW-0220">Diaminopimelate biosynthesis</keyword>
<comment type="subcellular location">
    <subcellularLocation>
        <location evidence="1 14">Cytoplasm</location>
    </subcellularLocation>
</comment>
<dbReference type="GO" id="GO:0051287">
    <property type="term" value="F:NAD binding"/>
    <property type="evidence" value="ECO:0007669"/>
    <property type="project" value="UniProtKB-UniRule"/>
</dbReference>
<comment type="catalytic activity">
    <reaction evidence="12 14">
        <text>(S)-2,3,4,5-tetrahydrodipicolinate + NADP(+) + H2O = (2S,4S)-4-hydroxy-2,3,4,5-tetrahydrodipicolinate + NADPH + H(+)</text>
        <dbReference type="Rhea" id="RHEA:35331"/>
        <dbReference type="ChEBI" id="CHEBI:15377"/>
        <dbReference type="ChEBI" id="CHEBI:15378"/>
        <dbReference type="ChEBI" id="CHEBI:16845"/>
        <dbReference type="ChEBI" id="CHEBI:57783"/>
        <dbReference type="ChEBI" id="CHEBI:58349"/>
        <dbReference type="ChEBI" id="CHEBI:67139"/>
        <dbReference type="EC" id="1.17.1.8"/>
    </reaction>
</comment>
<dbReference type="InterPro" id="IPR022664">
    <property type="entry name" value="DapB_N_CS"/>
</dbReference>
<feature type="binding site" evidence="14">
    <location>
        <position position="35"/>
    </location>
    <ligand>
        <name>NADP(+)</name>
        <dbReference type="ChEBI" id="CHEBI:58349"/>
    </ligand>
</feature>
<dbReference type="SUPFAM" id="SSF55347">
    <property type="entry name" value="Glyceraldehyde-3-phosphate dehydrogenase-like, C-terminal domain"/>
    <property type="match status" value="1"/>
</dbReference>
<feature type="active site" description="Proton donor" evidence="14">
    <location>
        <position position="160"/>
    </location>
</feature>
<keyword evidence="9 14" id="KW-0457">Lysine biosynthesis</keyword>
<dbReference type="GO" id="GO:0005829">
    <property type="term" value="C:cytosol"/>
    <property type="evidence" value="ECO:0007669"/>
    <property type="project" value="TreeGrafter"/>
</dbReference>
<keyword evidence="3 14" id="KW-0963">Cytoplasm</keyword>
<evidence type="ECO:0000256" key="9">
    <source>
        <dbReference type="ARBA" id="ARBA00023154"/>
    </source>
</evidence>
<evidence type="ECO:0000256" key="13">
    <source>
        <dbReference type="ARBA" id="ARBA00049396"/>
    </source>
</evidence>
<comment type="caution">
    <text evidence="14">Lacks conserved residue(s) required for the propagation of feature annotation.</text>
</comment>
<feature type="binding site" evidence="14">
    <location>
        <position position="157"/>
    </location>
    <ligand>
        <name>(S)-2,3,4,5-tetrahydrodipicolinate</name>
        <dbReference type="ChEBI" id="CHEBI:16845"/>
    </ligand>
</feature>
<dbReference type="Pfam" id="PF01113">
    <property type="entry name" value="DapB_N"/>
    <property type="match status" value="1"/>
</dbReference>
<evidence type="ECO:0000256" key="2">
    <source>
        <dbReference type="ARBA" id="ARBA00006642"/>
    </source>
</evidence>
<dbReference type="AlphaFoldDB" id="A0A1S1NWA8"/>
<feature type="binding site" evidence="14">
    <location>
        <begin position="166"/>
        <end position="167"/>
    </location>
    <ligand>
        <name>(S)-2,3,4,5-tetrahydrodipicolinate</name>
        <dbReference type="ChEBI" id="CHEBI:16845"/>
    </ligand>
</feature>
<comment type="function">
    <text evidence="14">Catalyzes the conversion of 4-hydroxy-tetrahydrodipicolinate (HTPA) to tetrahydrodipicolinate.</text>
</comment>
<dbReference type="CDD" id="cd02274">
    <property type="entry name" value="DHDPR_N"/>
    <property type="match status" value="1"/>
</dbReference>
<dbReference type="EC" id="1.17.1.8" evidence="11 14"/>
<dbReference type="GO" id="GO:0008839">
    <property type="term" value="F:4-hydroxy-tetrahydrodipicolinate reductase"/>
    <property type="evidence" value="ECO:0007669"/>
    <property type="project" value="UniProtKB-UniRule"/>
</dbReference>
<dbReference type="Pfam" id="PF05173">
    <property type="entry name" value="DapB_C"/>
    <property type="match status" value="1"/>
</dbReference>
<evidence type="ECO:0000256" key="6">
    <source>
        <dbReference type="ARBA" id="ARBA00022915"/>
    </source>
</evidence>
<feature type="binding site" evidence="14">
    <location>
        <begin position="8"/>
        <end position="13"/>
    </location>
    <ligand>
        <name>NAD(+)</name>
        <dbReference type="ChEBI" id="CHEBI:57540"/>
    </ligand>
</feature>
<evidence type="ECO:0000256" key="12">
    <source>
        <dbReference type="ARBA" id="ARBA00049080"/>
    </source>
</evidence>
<evidence type="ECO:0000256" key="1">
    <source>
        <dbReference type="ARBA" id="ARBA00004496"/>
    </source>
</evidence>
<evidence type="ECO:0000256" key="4">
    <source>
        <dbReference type="ARBA" id="ARBA00022605"/>
    </source>
</evidence>
<comment type="catalytic activity">
    <reaction evidence="13 14">
        <text>(S)-2,3,4,5-tetrahydrodipicolinate + NAD(+) + H2O = (2S,4S)-4-hydroxy-2,3,4,5-tetrahydrodipicolinate + NADH + H(+)</text>
        <dbReference type="Rhea" id="RHEA:35323"/>
        <dbReference type="ChEBI" id="CHEBI:15377"/>
        <dbReference type="ChEBI" id="CHEBI:15378"/>
        <dbReference type="ChEBI" id="CHEBI:16845"/>
        <dbReference type="ChEBI" id="CHEBI:57540"/>
        <dbReference type="ChEBI" id="CHEBI:57945"/>
        <dbReference type="ChEBI" id="CHEBI:67139"/>
        <dbReference type="EC" id="1.17.1.8"/>
    </reaction>
</comment>
<dbReference type="PROSITE" id="PS01298">
    <property type="entry name" value="DAPB"/>
    <property type="match status" value="1"/>
</dbReference>
<feature type="binding site" evidence="14">
    <location>
        <begin position="122"/>
        <end position="125"/>
    </location>
    <ligand>
        <name>NAD(+)</name>
        <dbReference type="ChEBI" id="CHEBI:57540"/>
    </ligand>
</feature>
<dbReference type="OrthoDB" id="9790352at2"/>
<dbReference type="GO" id="GO:0019877">
    <property type="term" value="P:diaminopimelate biosynthetic process"/>
    <property type="evidence" value="ECO:0007669"/>
    <property type="project" value="UniProtKB-UniRule"/>
</dbReference>
<dbReference type="Gene3D" id="3.40.50.720">
    <property type="entry name" value="NAD(P)-binding Rossmann-like Domain"/>
    <property type="match status" value="1"/>
</dbReference>
<dbReference type="SUPFAM" id="SSF51735">
    <property type="entry name" value="NAD(P)-binding Rossmann-fold domains"/>
    <property type="match status" value="1"/>
</dbReference>
<comment type="similarity">
    <text evidence="2 14">Belongs to the DapB family.</text>
</comment>